<sequence>MPWGDYKAALAALIADNVDTKAAPCGAQDDHVVTGVITVVDDTAGMIAITEENSNFSSLKIEGLGSEAKNYATGDQLQVTYTGNPVLLGTLQRQQVKSIVKQTN</sequence>
<proteinExistence type="predicted"/>
<evidence type="ECO:0000313" key="1">
    <source>
        <dbReference type="EMBL" id="MPM48712.1"/>
    </source>
</evidence>
<reference evidence="1" key="1">
    <citation type="submission" date="2019-08" db="EMBL/GenBank/DDBJ databases">
        <authorList>
            <person name="Kucharzyk K."/>
            <person name="Murdoch R.W."/>
            <person name="Higgins S."/>
            <person name="Loffler F."/>
        </authorList>
    </citation>
    <scope>NUCLEOTIDE SEQUENCE</scope>
</reference>
<accession>A0A645A6J3</accession>
<gene>
    <name evidence="1" type="ORF">SDC9_95438</name>
</gene>
<dbReference type="AlphaFoldDB" id="A0A645A6J3"/>
<comment type="caution">
    <text evidence="1">The sequence shown here is derived from an EMBL/GenBank/DDBJ whole genome shotgun (WGS) entry which is preliminary data.</text>
</comment>
<protein>
    <submittedName>
        <fullName evidence="1">Uncharacterized protein</fullName>
    </submittedName>
</protein>
<organism evidence="1">
    <name type="scientific">bioreactor metagenome</name>
    <dbReference type="NCBI Taxonomy" id="1076179"/>
    <lineage>
        <taxon>unclassified sequences</taxon>
        <taxon>metagenomes</taxon>
        <taxon>ecological metagenomes</taxon>
    </lineage>
</organism>
<dbReference type="EMBL" id="VSSQ01012217">
    <property type="protein sequence ID" value="MPM48712.1"/>
    <property type="molecule type" value="Genomic_DNA"/>
</dbReference>
<name>A0A645A6J3_9ZZZZ</name>